<organism evidence="1 2">
    <name type="scientific">Roseovarius rhodophyticola</name>
    <dbReference type="NCBI Taxonomy" id="3080827"/>
    <lineage>
        <taxon>Bacteria</taxon>
        <taxon>Pseudomonadati</taxon>
        <taxon>Pseudomonadota</taxon>
        <taxon>Alphaproteobacteria</taxon>
        <taxon>Rhodobacterales</taxon>
        <taxon>Roseobacteraceae</taxon>
        <taxon>Roseovarius</taxon>
    </lineage>
</organism>
<evidence type="ECO:0008006" key="3">
    <source>
        <dbReference type="Google" id="ProtNLM"/>
    </source>
</evidence>
<evidence type="ECO:0000313" key="1">
    <source>
        <dbReference type="EMBL" id="WYK16861.1"/>
    </source>
</evidence>
<evidence type="ECO:0000313" key="2">
    <source>
        <dbReference type="Proteomes" id="UP001281305"/>
    </source>
</evidence>
<name>A0ABZ2TAZ8_9RHOB</name>
<accession>A0ABZ2TAZ8</accession>
<dbReference type="EMBL" id="CP146606">
    <property type="protein sequence ID" value="WYK16861.1"/>
    <property type="molecule type" value="Genomic_DNA"/>
</dbReference>
<sequence length="85" mass="9410">MQAFLDAFDALPEGVFVGQSHGRRYVIVRRVSGAVQKLVAEELGGPDYISLNLYRLASGARLKPCEMPEQKVVDFVLDLKVSGRM</sequence>
<dbReference type="RefSeq" id="WP_317056930.1">
    <property type="nucleotide sequence ID" value="NZ_CP146606.1"/>
</dbReference>
<proteinExistence type="predicted"/>
<gene>
    <name evidence="1" type="ORF">RZS32_010515</name>
</gene>
<keyword evidence="2" id="KW-1185">Reference proteome</keyword>
<dbReference type="Proteomes" id="UP001281305">
    <property type="component" value="Chromosome"/>
</dbReference>
<reference evidence="1 2" key="1">
    <citation type="submission" date="2024-02" db="EMBL/GenBank/DDBJ databases">
        <title>Roseovarius strain W115 nov., isolated from a marine algae.</title>
        <authorList>
            <person name="Lee M.W."/>
            <person name="Lee J.K."/>
            <person name="Kim J.M."/>
            <person name="Choi D.G."/>
            <person name="Baek J.H."/>
            <person name="Bayburt H."/>
            <person name="Jung J.J."/>
            <person name="Han D.M."/>
            <person name="Jeon C.O."/>
        </authorList>
    </citation>
    <scope>NUCLEOTIDE SEQUENCE [LARGE SCALE GENOMIC DNA]</scope>
    <source>
        <strain evidence="1 2">W115</strain>
    </source>
</reference>
<protein>
    <recommendedName>
        <fullName evidence="3">Peptide methionine sulfoxide reductase</fullName>
    </recommendedName>
</protein>